<protein>
    <submittedName>
        <fullName evidence="1">Uncharacterized protein</fullName>
    </submittedName>
</protein>
<proteinExistence type="predicted"/>
<accession>A0A3D8JN80</accession>
<sequence>MGELTEALKAAWGMLLEMPVSIDDPEASQLAPALEAVLDLHDLIEMQAQDNAIATAMTNVSTAMVALSMADSKEVRAVVRKIRDKVLDAGSDIKDW</sequence>
<evidence type="ECO:0000313" key="1">
    <source>
        <dbReference type="EMBL" id="RDU94569.1"/>
    </source>
</evidence>
<dbReference type="AlphaFoldDB" id="A0A3D8JN80"/>
<dbReference type="Proteomes" id="UP000256838">
    <property type="component" value="Unassembled WGS sequence"/>
</dbReference>
<gene>
    <name evidence="1" type="ORF">DWV00_33360</name>
</gene>
<name>A0A3D8JN80_9BURK</name>
<dbReference type="EMBL" id="QRGA01000034">
    <property type="protein sequence ID" value="RDU94569.1"/>
    <property type="molecule type" value="Genomic_DNA"/>
</dbReference>
<evidence type="ECO:0000313" key="2">
    <source>
        <dbReference type="Proteomes" id="UP000256838"/>
    </source>
</evidence>
<keyword evidence="2" id="KW-1185">Reference proteome</keyword>
<comment type="caution">
    <text evidence="1">The sequence shown here is derived from an EMBL/GenBank/DDBJ whole genome shotgun (WGS) entry which is preliminary data.</text>
</comment>
<organism evidence="1 2">
    <name type="scientific">Trinickia dinghuensis</name>
    <dbReference type="NCBI Taxonomy" id="2291023"/>
    <lineage>
        <taxon>Bacteria</taxon>
        <taxon>Pseudomonadati</taxon>
        <taxon>Pseudomonadota</taxon>
        <taxon>Betaproteobacteria</taxon>
        <taxon>Burkholderiales</taxon>
        <taxon>Burkholderiaceae</taxon>
        <taxon>Trinickia</taxon>
    </lineage>
</organism>
<dbReference type="RefSeq" id="WP_115537874.1">
    <property type="nucleotide sequence ID" value="NZ_QRGA01000034.1"/>
</dbReference>
<reference evidence="1 2" key="1">
    <citation type="submission" date="2018-08" db="EMBL/GenBank/DDBJ databases">
        <title>Paraburkholderia sp. DHOM06 isolated from forest soil.</title>
        <authorList>
            <person name="Gao Z.-H."/>
            <person name="Qiu L.-H."/>
        </authorList>
    </citation>
    <scope>NUCLEOTIDE SEQUENCE [LARGE SCALE GENOMIC DNA]</scope>
    <source>
        <strain evidence="1 2">DHOM06</strain>
    </source>
</reference>